<protein>
    <submittedName>
        <fullName evidence="1">Uncharacterized protein</fullName>
    </submittedName>
</protein>
<evidence type="ECO:0000313" key="2">
    <source>
        <dbReference type="Proteomes" id="UP001451303"/>
    </source>
</evidence>
<keyword evidence="2" id="KW-1185">Reference proteome</keyword>
<accession>A0ABR3DEK1</accession>
<dbReference type="EMBL" id="JAVLET010000004">
    <property type="protein sequence ID" value="KAL0470802.1"/>
    <property type="molecule type" value="Genomic_DNA"/>
</dbReference>
<proteinExistence type="predicted"/>
<dbReference type="Proteomes" id="UP001451303">
    <property type="component" value="Unassembled WGS sequence"/>
</dbReference>
<reference evidence="1 2" key="1">
    <citation type="submission" date="2023-09" db="EMBL/GenBank/DDBJ databases">
        <title>Multi-omics analysis of a traditional fermented food reveals byproduct-associated fungal strains for waste-to-food upcycling.</title>
        <authorList>
            <consortium name="Lawrence Berkeley National Laboratory"/>
            <person name="Rekdal V.M."/>
            <person name="Villalobos-Escobedo J.M."/>
            <person name="Rodriguez-Valeron N."/>
            <person name="Garcia M.O."/>
            <person name="Vasquez D.P."/>
            <person name="Damayanti I."/>
            <person name="Sorensen P.M."/>
            <person name="Baidoo E.E."/>
            <person name="De Carvalho A.C."/>
            <person name="Riley R."/>
            <person name="Lipzen A."/>
            <person name="He G."/>
            <person name="Yan M."/>
            <person name="Haridas S."/>
            <person name="Daum C."/>
            <person name="Yoshinaga Y."/>
            <person name="Ng V."/>
            <person name="Grigoriev I.V."/>
            <person name="Munk R."/>
            <person name="Nuraida L."/>
            <person name="Wijaya C.H."/>
            <person name="Morales P.-C."/>
            <person name="Keasling J.D."/>
        </authorList>
    </citation>
    <scope>NUCLEOTIDE SEQUENCE [LARGE SCALE GENOMIC DNA]</scope>
    <source>
        <strain evidence="1 2">FGSC 2613</strain>
    </source>
</reference>
<evidence type="ECO:0000313" key="1">
    <source>
        <dbReference type="EMBL" id="KAL0470802.1"/>
    </source>
</evidence>
<sequence length="63" mass="7043">MADDGRPEENLDTTTLNTCGTDIMCTSLQSHIYRRTAVVRPDLSIAMSKLLVHSHVEVDTDMH</sequence>
<comment type="caution">
    <text evidence="1">The sequence shown here is derived from an EMBL/GenBank/DDBJ whole genome shotgun (WGS) entry which is preliminary data.</text>
</comment>
<gene>
    <name evidence="1" type="ORF">QR685DRAFT_441143</name>
</gene>
<name>A0ABR3DEK1_NEUIN</name>
<organism evidence="1 2">
    <name type="scientific">Neurospora intermedia</name>
    <dbReference type="NCBI Taxonomy" id="5142"/>
    <lineage>
        <taxon>Eukaryota</taxon>
        <taxon>Fungi</taxon>
        <taxon>Dikarya</taxon>
        <taxon>Ascomycota</taxon>
        <taxon>Pezizomycotina</taxon>
        <taxon>Sordariomycetes</taxon>
        <taxon>Sordariomycetidae</taxon>
        <taxon>Sordariales</taxon>
        <taxon>Sordariaceae</taxon>
        <taxon>Neurospora</taxon>
    </lineage>
</organism>